<protein>
    <submittedName>
        <fullName evidence="1">Uncharacterized protein</fullName>
    </submittedName>
</protein>
<proteinExistence type="predicted"/>
<dbReference type="EMBL" id="JH012504">
    <property type="protein sequence ID" value="EGV91405.1"/>
    <property type="molecule type" value="Genomic_DNA"/>
</dbReference>
<evidence type="ECO:0000313" key="1">
    <source>
        <dbReference type="EMBL" id="EGV91405.1"/>
    </source>
</evidence>
<sequence length="57" mass="6426">MTLISEAGGKEARNRILRGGHGEDWVLDLFWGRKRLIKGEAMKRGRKAGAALPDHWI</sequence>
<gene>
    <name evidence="1" type="ORF">I79_025927</name>
</gene>
<dbReference type="AlphaFoldDB" id="G3IPL2"/>
<accession>G3IPL2</accession>
<evidence type="ECO:0000313" key="2">
    <source>
        <dbReference type="Proteomes" id="UP000001075"/>
    </source>
</evidence>
<name>G3IPL2_CRIGR</name>
<dbReference type="Proteomes" id="UP000001075">
    <property type="component" value="Unassembled WGS sequence"/>
</dbReference>
<dbReference type="InParanoid" id="G3IPL2"/>
<organism evidence="1 2">
    <name type="scientific">Cricetulus griseus</name>
    <name type="common">Chinese hamster</name>
    <name type="synonym">Cricetulus barabensis griseus</name>
    <dbReference type="NCBI Taxonomy" id="10029"/>
    <lineage>
        <taxon>Eukaryota</taxon>
        <taxon>Metazoa</taxon>
        <taxon>Chordata</taxon>
        <taxon>Craniata</taxon>
        <taxon>Vertebrata</taxon>
        <taxon>Euteleostomi</taxon>
        <taxon>Mammalia</taxon>
        <taxon>Eutheria</taxon>
        <taxon>Euarchontoglires</taxon>
        <taxon>Glires</taxon>
        <taxon>Rodentia</taxon>
        <taxon>Myomorpha</taxon>
        <taxon>Muroidea</taxon>
        <taxon>Cricetidae</taxon>
        <taxon>Cricetinae</taxon>
        <taxon>Cricetulus</taxon>
    </lineage>
</organism>
<reference evidence="2" key="1">
    <citation type="journal article" date="2011" name="Nat. Biotechnol.">
        <title>The genomic sequence of the Chinese hamster ovary (CHO)-K1 cell line.</title>
        <authorList>
            <person name="Xu X."/>
            <person name="Nagarajan H."/>
            <person name="Lewis N.E."/>
            <person name="Pan S."/>
            <person name="Cai Z."/>
            <person name="Liu X."/>
            <person name="Chen W."/>
            <person name="Xie M."/>
            <person name="Wang W."/>
            <person name="Hammond S."/>
            <person name="Andersen M.R."/>
            <person name="Neff N."/>
            <person name="Passarelli B."/>
            <person name="Koh W."/>
            <person name="Fan H.C."/>
            <person name="Wang J."/>
            <person name="Gui Y."/>
            <person name="Lee K.H."/>
            <person name="Betenbaugh M.J."/>
            <person name="Quake S.R."/>
            <person name="Famili I."/>
            <person name="Palsson B.O."/>
            <person name="Wang J."/>
        </authorList>
    </citation>
    <scope>NUCLEOTIDE SEQUENCE [LARGE SCALE GENOMIC DNA]</scope>
    <source>
        <strain evidence="2">CHO K1 cell line</strain>
    </source>
</reference>